<evidence type="ECO:0000256" key="1">
    <source>
        <dbReference type="ARBA" id="ARBA00010876"/>
    </source>
</evidence>
<proteinExistence type="inferred from homology"/>
<evidence type="ECO:0000259" key="2">
    <source>
        <dbReference type="Pfam" id="PF00849"/>
    </source>
</evidence>
<comment type="similarity">
    <text evidence="1">Belongs to the pseudouridine synthase RluA family.</text>
</comment>
<dbReference type="Proteomes" id="UP001202248">
    <property type="component" value="Unassembled WGS sequence"/>
</dbReference>
<dbReference type="InterPro" id="IPR006145">
    <property type="entry name" value="PsdUridine_synth_RsuA/RluA"/>
</dbReference>
<dbReference type="InterPro" id="IPR050188">
    <property type="entry name" value="RluA_PseudoU_synthase"/>
</dbReference>
<dbReference type="InterPro" id="IPR006224">
    <property type="entry name" value="PsdUridine_synth_RluA-like_CS"/>
</dbReference>
<dbReference type="CDD" id="cd02869">
    <property type="entry name" value="PseudoU_synth_RluA_like"/>
    <property type="match status" value="1"/>
</dbReference>
<comment type="caution">
    <text evidence="3">The sequence shown here is derived from an EMBL/GenBank/DDBJ whole genome shotgun (WGS) entry which is preliminary data.</text>
</comment>
<dbReference type="SUPFAM" id="SSF55120">
    <property type="entry name" value="Pseudouridine synthase"/>
    <property type="match status" value="1"/>
</dbReference>
<dbReference type="EMBL" id="JAKWBL010000004">
    <property type="protein sequence ID" value="MCH5599707.1"/>
    <property type="molecule type" value="Genomic_DNA"/>
</dbReference>
<dbReference type="PANTHER" id="PTHR21600">
    <property type="entry name" value="MITOCHONDRIAL RNA PSEUDOURIDINE SYNTHASE"/>
    <property type="match status" value="1"/>
</dbReference>
<dbReference type="PANTHER" id="PTHR21600:SF87">
    <property type="entry name" value="RNA PSEUDOURIDYLATE SYNTHASE DOMAIN-CONTAINING PROTEIN 1"/>
    <property type="match status" value="1"/>
</dbReference>
<evidence type="ECO:0000313" key="3">
    <source>
        <dbReference type="EMBL" id="MCH5599707.1"/>
    </source>
</evidence>
<keyword evidence="4" id="KW-1185">Reference proteome</keyword>
<name>A0ABS9SMV7_9BACT</name>
<accession>A0ABS9SMV7</accession>
<sequence>MNTKLKEIIVFENDSIVALNKPPGMLSIPDREGKEPSLKDFLKQEYPDIFTVHRLDKETSGLIIFAKNAEAHKHFSRQFEERKTVKIYLGLVTGALQNDEGSIDAPIAENMAKRGSMLIHKRGKTALTDYKVLKKLKMYSWVQFQIHTGRTHQIRIHAKELGAALVGDTLYGDGKPILLSSFKNKFKLSKDVLEEKPLLNRLALHAFQLKITDEQGNTIDLEAPLHKDLKVTVLQLEKYLK</sequence>
<organism evidence="3 4">
    <name type="scientific">Niabella ginsengisoli</name>
    <dbReference type="NCBI Taxonomy" id="522298"/>
    <lineage>
        <taxon>Bacteria</taxon>
        <taxon>Pseudomonadati</taxon>
        <taxon>Bacteroidota</taxon>
        <taxon>Chitinophagia</taxon>
        <taxon>Chitinophagales</taxon>
        <taxon>Chitinophagaceae</taxon>
        <taxon>Niabella</taxon>
    </lineage>
</organism>
<reference evidence="3 4" key="1">
    <citation type="submission" date="2022-02" db="EMBL/GenBank/DDBJ databases">
        <authorList>
            <person name="Min J."/>
        </authorList>
    </citation>
    <scope>NUCLEOTIDE SEQUENCE [LARGE SCALE GENOMIC DNA]</scope>
    <source>
        <strain evidence="3 4">GR10-1</strain>
    </source>
</reference>
<gene>
    <name evidence="3" type="ORF">MKP09_18210</name>
</gene>
<protein>
    <submittedName>
        <fullName evidence="3">RluA family pseudouridine synthase</fullName>
    </submittedName>
</protein>
<dbReference type="InterPro" id="IPR020103">
    <property type="entry name" value="PsdUridine_synth_cat_dom_sf"/>
</dbReference>
<feature type="domain" description="Pseudouridine synthase RsuA/RluA-like" evidence="2">
    <location>
        <begin position="16"/>
        <end position="158"/>
    </location>
</feature>
<dbReference type="PROSITE" id="PS01129">
    <property type="entry name" value="PSI_RLU"/>
    <property type="match status" value="1"/>
</dbReference>
<dbReference type="Gene3D" id="3.30.2350.10">
    <property type="entry name" value="Pseudouridine synthase"/>
    <property type="match status" value="1"/>
</dbReference>
<dbReference type="RefSeq" id="WP_240831740.1">
    <property type="nucleotide sequence ID" value="NZ_JAKWBL010000004.1"/>
</dbReference>
<dbReference type="Pfam" id="PF00849">
    <property type="entry name" value="PseudoU_synth_2"/>
    <property type="match status" value="1"/>
</dbReference>
<evidence type="ECO:0000313" key="4">
    <source>
        <dbReference type="Proteomes" id="UP001202248"/>
    </source>
</evidence>